<keyword evidence="2" id="KW-0677">Repeat</keyword>
<evidence type="ECO:0000256" key="4">
    <source>
        <dbReference type="ARBA" id="ARBA00023027"/>
    </source>
</evidence>
<dbReference type="OrthoDB" id="409136at2759"/>
<comment type="similarity">
    <text evidence="5">Belongs to the nucleoredoxin family.</text>
</comment>
<evidence type="ECO:0000256" key="1">
    <source>
        <dbReference type="ARBA" id="ARBA00012612"/>
    </source>
</evidence>
<comment type="catalytic activity">
    <reaction evidence="7">
        <text>[protein]-dithiol + NADP(+) = [protein]-disulfide + NADPH + H(+)</text>
        <dbReference type="Rhea" id="RHEA:18753"/>
        <dbReference type="Rhea" id="RHEA-COMP:10593"/>
        <dbReference type="Rhea" id="RHEA-COMP:10594"/>
        <dbReference type="ChEBI" id="CHEBI:15378"/>
        <dbReference type="ChEBI" id="CHEBI:29950"/>
        <dbReference type="ChEBI" id="CHEBI:50058"/>
        <dbReference type="ChEBI" id="CHEBI:57783"/>
        <dbReference type="ChEBI" id="CHEBI:58349"/>
        <dbReference type="EC" id="1.8.1.8"/>
    </reaction>
</comment>
<feature type="domain" description="Thioredoxin" evidence="8">
    <location>
        <begin position="1"/>
        <end position="148"/>
    </location>
</feature>
<dbReference type="Pfam" id="PF13905">
    <property type="entry name" value="Thioredoxin_8"/>
    <property type="match status" value="1"/>
</dbReference>
<keyword evidence="3" id="KW-0560">Oxidoreductase</keyword>
<reference evidence="10 11" key="1">
    <citation type="submission" date="2019-03" db="EMBL/GenBank/DDBJ databases">
        <authorList>
            <person name="Gaulin E."/>
            <person name="Dumas B."/>
        </authorList>
    </citation>
    <scope>NUCLEOTIDE SEQUENCE [LARGE SCALE GENOMIC DNA]</scope>
    <source>
        <strain evidence="10">CBS 568.67</strain>
    </source>
</reference>
<evidence type="ECO:0000256" key="5">
    <source>
        <dbReference type="ARBA" id="ARBA00025782"/>
    </source>
</evidence>
<name>A0A485LI44_9STRA</name>
<organism evidence="10 11">
    <name type="scientific">Aphanomyces stellatus</name>
    <dbReference type="NCBI Taxonomy" id="120398"/>
    <lineage>
        <taxon>Eukaryota</taxon>
        <taxon>Sar</taxon>
        <taxon>Stramenopiles</taxon>
        <taxon>Oomycota</taxon>
        <taxon>Saprolegniomycetes</taxon>
        <taxon>Saprolegniales</taxon>
        <taxon>Verrucalvaceae</taxon>
        <taxon>Aphanomyces</taxon>
    </lineage>
</organism>
<dbReference type="SUPFAM" id="SSF52833">
    <property type="entry name" value="Thioredoxin-like"/>
    <property type="match status" value="1"/>
</dbReference>
<keyword evidence="4" id="KW-0520">NAD</keyword>
<dbReference type="InterPro" id="IPR012336">
    <property type="entry name" value="Thioredoxin-like_fold"/>
</dbReference>
<reference evidence="9" key="2">
    <citation type="submission" date="2019-06" db="EMBL/GenBank/DDBJ databases">
        <title>Genomics analysis of Aphanomyces spp. identifies a new class of oomycete effector associated with host adaptation.</title>
        <authorList>
            <person name="Gaulin E."/>
        </authorList>
    </citation>
    <scope>NUCLEOTIDE SEQUENCE</scope>
    <source>
        <strain evidence="9">CBS 578.67</strain>
    </source>
</reference>
<dbReference type="GO" id="GO:0047134">
    <property type="term" value="F:protein-disulfide reductase [NAD(P)H] activity"/>
    <property type="evidence" value="ECO:0007669"/>
    <property type="project" value="UniProtKB-EC"/>
</dbReference>
<gene>
    <name evidence="10" type="primary">Aste57867_19823</name>
    <name evidence="9" type="ORF">As57867_019758</name>
    <name evidence="10" type="ORF">ASTE57867_19823</name>
</gene>
<dbReference type="InterPro" id="IPR036249">
    <property type="entry name" value="Thioredoxin-like_sf"/>
</dbReference>
<evidence type="ECO:0000259" key="8">
    <source>
        <dbReference type="PROSITE" id="PS51352"/>
    </source>
</evidence>
<proteinExistence type="inferred from homology"/>
<evidence type="ECO:0000256" key="7">
    <source>
        <dbReference type="ARBA" id="ARBA00047804"/>
    </source>
</evidence>
<dbReference type="InterPro" id="IPR013766">
    <property type="entry name" value="Thioredoxin_domain"/>
</dbReference>
<evidence type="ECO:0000256" key="3">
    <source>
        <dbReference type="ARBA" id="ARBA00023002"/>
    </source>
</evidence>
<protein>
    <recommendedName>
        <fullName evidence="1">protein-disulfide reductase</fullName>
        <ecNumber evidence="1">1.8.1.8</ecNumber>
    </recommendedName>
</protein>
<sequence length="148" mass="16273">MWADLVGESIQTKAHGIAPATKALADKSVVGFYFSAQWCVPCREFTPVLCSMYDKITAVHPDFDVVFVSSDRTETDFAAMAAKMPFGAIPYDQDDVKTTLVDQFKVRYLPALVFVKSNGDIIKCDGRRVVASATSVDAIWDILQAPTQ</sequence>
<evidence type="ECO:0000313" key="10">
    <source>
        <dbReference type="EMBL" id="VFT96521.1"/>
    </source>
</evidence>
<evidence type="ECO:0000256" key="2">
    <source>
        <dbReference type="ARBA" id="ARBA00022737"/>
    </source>
</evidence>
<dbReference type="PANTHER" id="PTHR13871">
    <property type="entry name" value="THIOREDOXIN"/>
    <property type="match status" value="1"/>
</dbReference>
<dbReference type="EMBL" id="CAADRA010006738">
    <property type="protein sequence ID" value="VFT96521.1"/>
    <property type="molecule type" value="Genomic_DNA"/>
</dbReference>
<evidence type="ECO:0000313" key="9">
    <source>
        <dbReference type="EMBL" id="KAF0688578.1"/>
    </source>
</evidence>
<dbReference type="Gene3D" id="3.40.30.10">
    <property type="entry name" value="Glutaredoxin"/>
    <property type="match status" value="1"/>
</dbReference>
<dbReference type="AlphaFoldDB" id="A0A485LI44"/>
<keyword evidence="11" id="KW-1185">Reference proteome</keyword>
<dbReference type="EC" id="1.8.1.8" evidence="1"/>
<comment type="catalytic activity">
    <reaction evidence="6">
        <text>[protein]-dithiol + NAD(+) = [protein]-disulfide + NADH + H(+)</text>
        <dbReference type="Rhea" id="RHEA:18749"/>
        <dbReference type="Rhea" id="RHEA-COMP:10593"/>
        <dbReference type="Rhea" id="RHEA-COMP:10594"/>
        <dbReference type="ChEBI" id="CHEBI:15378"/>
        <dbReference type="ChEBI" id="CHEBI:29950"/>
        <dbReference type="ChEBI" id="CHEBI:50058"/>
        <dbReference type="ChEBI" id="CHEBI:57540"/>
        <dbReference type="ChEBI" id="CHEBI:57945"/>
        <dbReference type="EC" id="1.8.1.8"/>
    </reaction>
</comment>
<dbReference type="InterPro" id="IPR052259">
    <property type="entry name" value="Nucleoredoxin-like"/>
</dbReference>
<dbReference type="Proteomes" id="UP000332933">
    <property type="component" value="Unassembled WGS sequence"/>
</dbReference>
<evidence type="ECO:0000256" key="6">
    <source>
        <dbReference type="ARBA" id="ARBA00047388"/>
    </source>
</evidence>
<accession>A0A485LI44</accession>
<dbReference type="PROSITE" id="PS51352">
    <property type="entry name" value="THIOREDOXIN_2"/>
    <property type="match status" value="1"/>
</dbReference>
<dbReference type="PANTHER" id="PTHR13871:SF96">
    <property type="entry name" value="THIOREDOXIN DOMAIN-CONTAINING PROTEIN"/>
    <property type="match status" value="1"/>
</dbReference>
<dbReference type="EMBL" id="VJMH01006715">
    <property type="protein sequence ID" value="KAF0688578.1"/>
    <property type="molecule type" value="Genomic_DNA"/>
</dbReference>
<evidence type="ECO:0000313" key="11">
    <source>
        <dbReference type="Proteomes" id="UP000332933"/>
    </source>
</evidence>